<dbReference type="InterPro" id="IPR013740">
    <property type="entry name" value="Redoxin"/>
</dbReference>
<dbReference type="STRING" id="390807.SAMN04488095_1715"/>
<evidence type="ECO:0000313" key="7">
    <source>
        <dbReference type="Proteomes" id="UP000199110"/>
    </source>
</evidence>
<dbReference type="InterPro" id="IPR017937">
    <property type="entry name" value="Thioredoxin_CS"/>
</dbReference>
<dbReference type="Proteomes" id="UP000199110">
    <property type="component" value="Unassembled WGS sequence"/>
</dbReference>
<feature type="chain" id="PRO_5011538318" evidence="4">
    <location>
        <begin position="23"/>
        <end position="180"/>
    </location>
</feature>
<evidence type="ECO:0000256" key="4">
    <source>
        <dbReference type="SAM" id="SignalP"/>
    </source>
</evidence>
<dbReference type="PROSITE" id="PS00194">
    <property type="entry name" value="THIOREDOXIN_1"/>
    <property type="match status" value="1"/>
</dbReference>
<evidence type="ECO:0000313" key="6">
    <source>
        <dbReference type="EMBL" id="SFI91350.1"/>
    </source>
</evidence>
<keyword evidence="7" id="KW-1185">Reference proteome</keyword>
<feature type="signal peptide" evidence="4">
    <location>
        <begin position="1"/>
        <end position="22"/>
    </location>
</feature>
<keyword evidence="4" id="KW-0732">Signal</keyword>
<dbReference type="GO" id="GO:0030313">
    <property type="term" value="C:cell envelope"/>
    <property type="evidence" value="ECO:0007669"/>
    <property type="project" value="UniProtKB-SubCell"/>
</dbReference>
<accession>A0A1I3M3I4</accession>
<proteinExistence type="predicted"/>
<reference evidence="6 7" key="1">
    <citation type="submission" date="2016-10" db="EMBL/GenBank/DDBJ databases">
        <authorList>
            <person name="de Groot N.N."/>
        </authorList>
    </citation>
    <scope>NUCLEOTIDE SEQUENCE [LARGE SCALE GENOMIC DNA]</scope>
    <source>
        <strain evidence="6 7">DSM 19073</strain>
    </source>
</reference>
<gene>
    <name evidence="6" type="ORF">SAMN04488095_1715</name>
</gene>
<dbReference type="InterPro" id="IPR036249">
    <property type="entry name" value="Thioredoxin-like_sf"/>
</dbReference>
<dbReference type="GO" id="GO:0017004">
    <property type="term" value="P:cytochrome complex assembly"/>
    <property type="evidence" value="ECO:0007669"/>
    <property type="project" value="UniProtKB-KW"/>
</dbReference>
<protein>
    <submittedName>
        <fullName evidence="6">Thiol-disulfide isomerase or thioredoxin</fullName>
    </submittedName>
</protein>
<keyword evidence="3" id="KW-0676">Redox-active center</keyword>
<dbReference type="PANTHER" id="PTHR42852">
    <property type="entry name" value="THIOL:DISULFIDE INTERCHANGE PROTEIN DSBE"/>
    <property type="match status" value="1"/>
</dbReference>
<name>A0A1I3M3I4_9RHOB</name>
<comment type="subcellular location">
    <subcellularLocation>
        <location evidence="1">Cell envelope</location>
    </subcellularLocation>
</comment>
<dbReference type="EMBL" id="FORA01000002">
    <property type="protein sequence ID" value="SFI91350.1"/>
    <property type="molecule type" value="Genomic_DNA"/>
</dbReference>
<evidence type="ECO:0000256" key="3">
    <source>
        <dbReference type="ARBA" id="ARBA00023284"/>
    </source>
</evidence>
<sequence length="180" mass="19641">MLRKIALGLYGLLLALATPAFAVDESLLVGDMARLEVSAPYPPAITAYLRDDGSVGDLSDYAGKVVVLNFWATWCAPCRAEMPSLQALQDELQPEGLEVVTMAFGRHNPTAMRRFWDETGVTTLPLHLDPRSEMARALGVQGLPHTFVLGRDGRVLAQFRGEADWAAPEAMAVFRSLLAE</sequence>
<dbReference type="CDD" id="cd02966">
    <property type="entry name" value="TlpA_like_family"/>
    <property type="match status" value="1"/>
</dbReference>
<dbReference type="Pfam" id="PF08534">
    <property type="entry name" value="Redoxin"/>
    <property type="match status" value="1"/>
</dbReference>
<dbReference type="PROSITE" id="PS51352">
    <property type="entry name" value="THIOREDOXIN_2"/>
    <property type="match status" value="1"/>
</dbReference>
<dbReference type="GO" id="GO:0016853">
    <property type="term" value="F:isomerase activity"/>
    <property type="evidence" value="ECO:0007669"/>
    <property type="project" value="UniProtKB-KW"/>
</dbReference>
<dbReference type="GO" id="GO:0015036">
    <property type="term" value="F:disulfide oxidoreductase activity"/>
    <property type="evidence" value="ECO:0007669"/>
    <property type="project" value="UniProtKB-ARBA"/>
</dbReference>
<dbReference type="PANTHER" id="PTHR42852:SF18">
    <property type="entry name" value="CHROMOSOME UNDETERMINED SCAFFOLD_47, WHOLE GENOME SHOTGUN SEQUENCE"/>
    <property type="match status" value="1"/>
</dbReference>
<feature type="domain" description="Thioredoxin" evidence="5">
    <location>
        <begin position="12"/>
        <end position="179"/>
    </location>
</feature>
<dbReference type="SUPFAM" id="SSF52833">
    <property type="entry name" value="Thioredoxin-like"/>
    <property type="match status" value="1"/>
</dbReference>
<keyword evidence="6" id="KW-0413">Isomerase</keyword>
<evidence type="ECO:0000259" key="5">
    <source>
        <dbReference type="PROSITE" id="PS51352"/>
    </source>
</evidence>
<evidence type="ECO:0000256" key="2">
    <source>
        <dbReference type="ARBA" id="ARBA00022748"/>
    </source>
</evidence>
<dbReference type="Gene3D" id="3.40.30.10">
    <property type="entry name" value="Glutaredoxin"/>
    <property type="match status" value="1"/>
</dbReference>
<organism evidence="6 7">
    <name type="scientific">Jannaschia pohangensis</name>
    <dbReference type="NCBI Taxonomy" id="390807"/>
    <lineage>
        <taxon>Bacteria</taxon>
        <taxon>Pseudomonadati</taxon>
        <taxon>Pseudomonadota</taxon>
        <taxon>Alphaproteobacteria</taxon>
        <taxon>Rhodobacterales</taxon>
        <taxon>Roseobacteraceae</taxon>
        <taxon>Jannaschia</taxon>
    </lineage>
</organism>
<dbReference type="InterPro" id="IPR050553">
    <property type="entry name" value="Thioredoxin_ResA/DsbE_sf"/>
</dbReference>
<evidence type="ECO:0000256" key="1">
    <source>
        <dbReference type="ARBA" id="ARBA00004196"/>
    </source>
</evidence>
<dbReference type="AlphaFoldDB" id="A0A1I3M3I4"/>
<keyword evidence="2" id="KW-0201">Cytochrome c-type biogenesis</keyword>
<dbReference type="InterPro" id="IPR013766">
    <property type="entry name" value="Thioredoxin_domain"/>
</dbReference>